<feature type="transmembrane region" description="Helical" evidence="1">
    <location>
        <begin position="238"/>
        <end position="265"/>
    </location>
</feature>
<organism evidence="2 3">
    <name type="scientific">Baia soyae</name>
    <dbReference type="NCBI Taxonomy" id="1544746"/>
    <lineage>
        <taxon>Bacteria</taxon>
        <taxon>Bacillati</taxon>
        <taxon>Bacillota</taxon>
        <taxon>Bacilli</taxon>
        <taxon>Bacillales</taxon>
        <taxon>Thermoactinomycetaceae</taxon>
        <taxon>Baia</taxon>
    </lineage>
</organism>
<feature type="transmembrane region" description="Helical" evidence="1">
    <location>
        <begin position="353"/>
        <end position="373"/>
    </location>
</feature>
<accession>A0A4R2RL44</accession>
<sequence>MKKVGYRNMKLNLRKWQGIIGVYSLFLVVSIGIHAFFLYYRMYFNEACCDSMMQVSHFYPFLNQEYGQGNFMWSWKYGLGGDIFSEFLYYFSTSPFFWLTMPLDLANIHDMYQIRIFTSIFKITLAMIFMYHYLRYLKRTQLSSIVGTLIYGGSIYLIFNSLRFDFMADGMVWLPLLILGFERMIDHKKKGLFVAMVFLIVCSNFYLAFISTVFLYLYAGLKYSLIRDTFQFVDFIKYYLRITLWYIVGVLLSLFALLPAIGAYLNVDRFYYKLEIPLFFEKSFYKEFFFNLFLVPKKVDFVLVLPIIIFMLALYGFFIKEKQMRKRMIFATFIFALTMFPITYSFFNGLSSIQYRWTYLFIFVLAQIIPYIVDHLMLEKPHRKMKQYFTLVSILLITMVLLKPKMVKLESKATGIGFTKQDFIICAIGLLTVGCFLLLRKLPRKVIAVSLVGLVLLNIFLTNWVLIHEYLGSPQTVKDRQHKFLKSYDQPEDVEMFRDLEKEDPTFFRTMWEGIPEFNAPLVYGYRGFSTYNSLISGTVHNFFKNDYHILQYNTPSLYMNLDNRIYLETVLANKYYVIPKDKYYVIPKDPVWDPHPTYIRGDLSWKQYGYTLMKETKKYKIYRNDNALPIGFLYDSVVDRQTFKQLNNAQKDQLLLHAAVVDTDDRSKINVPVFQTDLLKVKEHAVNKQDIKLKNATLTDDSLETDKDAELIIPNPFAGKLGETLLEIEIKRKDRKGFSLEIMQKDPKAFGREVTEKKFKSYAEDNTYNYPRKKIVFNTGYNQVADYIKVKIADKGSYKLKDLSLQFNSLEGFQELVKQKKEQSLQNVSFTSNQVKGDIKAAKDGVLYLAIPYSKGWKATIDGKRVDPIKVNATFMGLPITKGDHKIELSYFTPNLLVGAGISFVTLLSLIGYFWWERRKKRNSTA</sequence>
<gene>
    <name evidence="2" type="ORF">EDD57_14616</name>
</gene>
<feature type="transmembrane region" description="Helical" evidence="1">
    <location>
        <begin position="191"/>
        <end position="217"/>
    </location>
</feature>
<evidence type="ECO:0000313" key="3">
    <source>
        <dbReference type="Proteomes" id="UP000294746"/>
    </source>
</evidence>
<dbReference type="AlphaFoldDB" id="A0A4R2RL44"/>
<comment type="caution">
    <text evidence="2">The sequence shown here is derived from an EMBL/GenBank/DDBJ whole genome shotgun (WGS) entry which is preliminary data.</text>
</comment>
<dbReference type="RefSeq" id="WP_131849723.1">
    <property type="nucleotide sequence ID" value="NZ_SLXV01000046.1"/>
</dbReference>
<protein>
    <submittedName>
        <fullName evidence="2">Putative membrane protein YfhO</fullName>
    </submittedName>
</protein>
<dbReference type="Proteomes" id="UP000294746">
    <property type="component" value="Unassembled WGS sequence"/>
</dbReference>
<dbReference type="PANTHER" id="PTHR38454">
    <property type="entry name" value="INTEGRAL MEMBRANE PROTEIN-RELATED"/>
    <property type="match status" value="1"/>
</dbReference>
<name>A0A4R2RL44_9BACL</name>
<reference evidence="2 3" key="1">
    <citation type="submission" date="2019-03" db="EMBL/GenBank/DDBJ databases">
        <title>Genomic Encyclopedia of Type Strains, Phase IV (KMG-IV): sequencing the most valuable type-strain genomes for metagenomic binning, comparative biology and taxonomic classification.</title>
        <authorList>
            <person name="Goeker M."/>
        </authorList>
    </citation>
    <scope>NUCLEOTIDE SEQUENCE [LARGE SCALE GENOMIC DNA]</scope>
    <source>
        <strain evidence="2 3">DSM 46831</strain>
    </source>
</reference>
<dbReference type="OrthoDB" id="9815466at2"/>
<feature type="transmembrane region" description="Helical" evidence="1">
    <location>
        <begin position="328"/>
        <end position="347"/>
    </location>
</feature>
<keyword evidence="3" id="KW-1185">Reference proteome</keyword>
<feature type="transmembrane region" description="Helical" evidence="1">
    <location>
        <begin position="301"/>
        <end position="319"/>
    </location>
</feature>
<dbReference type="EMBL" id="SLXV01000046">
    <property type="protein sequence ID" value="TCP63843.1"/>
    <property type="molecule type" value="Genomic_DNA"/>
</dbReference>
<keyword evidence="1" id="KW-0812">Transmembrane</keyword>
<feature type="transmembrane region" description="Helical" evidence="1">
    <location>
        <begin position="422"/>
        <end position="439"/>
    </location>
</feature>
<dbReference type="Pfam" id="PF09586">
    <property type="entry name" value="YfhO"/>
    <property type="match status" value="1"/>
</dbReference>
<dbReference type="PANTHER" id="PTHR38454:SF1">
    <property type="entry name" value="INTEGRAL MEMBRANE PROTEIN"/>
    <property type="match status" value="1"/>
</dbReference>
<feature type="transmembrane region" description="Helical" evidence="1">
    <location>
        <begin position="446"/>
        <end position="467"/>
    </location>
</feature>
<evidence type="ECO:0000256" key="1">
    <source>
        <dbReference type="SAM" id="Phobius"/>
    </source>
</evidence>
<feature type="transmembrane region" description="Helical" evidence="1">
    <location>
        <begin position="897"/>
        <end position="917"/>
    </location>
</feature>
<feature type="transmembrane region" description="Helical" evidence="1">
    <location>
        <begin position="20"/>
        <end position="40"/>
    </location>
</feature>
<feature type="transmembrane region" description="Helical" evidence="1">
    <location>
        <begin position="140"/>
        <end position="159"/>
    </location>
</feature>
<evidence type="ECO:0000313" key="2">
    <source>
        <dbReference type="EMBL" id="TCP63843.1"/>
    </source>
</evidence>
<feature type="transmembrane region" description="Helical" evidence="1">
    <location>
        <begin position="385"/>
        <end position="402"/>
    </location>
</feature>
<keyword evidence="1" id="KW-0472">Membrane</keyword>
<keyword evidence="1" id="KW-1133">Transmembrane helix</keyword>
<feature type="transmembrane region" description="Helical" evidence="1">
    <location>
        <begin position="114"/>
        <end position="134"/>
    </location>
</feature>
<dbReference type="InterPro" id="IPR018580">
    <property type="entry name" value="Uncharacterised_YfhO"/>
</dbReference>
<proteinExistence type="predicted"/>